<dbReference type="Pfam" id="PF14111">
    <property type="entry name" value="DUF4283"/>
    <property type="match status" value="1"/>
</dbReference>
<feature type="region of interest" description="Disordered" evidence="1">
    <location>
        <begin position="350"/>
        <end position="472"/>
    </location>
</feature>
<dbReference type="EMBL" id="BKCJ010000190">
    <property type="protein sequence ID" value="GEU30799.1"/>
    <property type="molecule type" value="Genomic_DNA"/>
</dbReference>
<feature type="compositionally biased region" description="Basic and acidic residues" evidence="1">
    <location>
        <begin position="350"/>
        <end position="359"/>
    </location>
</feature>
<evidence type="ECO:0000259" key="2">
    <source>
        <dbReference type="Pfam" id="PF14111"/>
    </source>
</evidence>
<feature type="compositionally biased region" description="Polar residues" evidence="1">
    <location>
        <begin position="407"/>
        <end position="439"/>
    </location>
</feature>
<dbReference type="PANTHER" id="PTHR31286">
    <property type="entry name" value="GLYCINE-RICH CELL WALL STRUCTURAL PROTEIN 1.8-LIKE"/>
    <property type="match status" value="1"/>
</dbReference>
<dbReference type="InterPro" id="IPR025558">
    <property type="entry name" value="DUF4283"/>
</dbReference>
<dbReference type="AlphaFoldDB" id="A0A6L2J1B9"/>
<feature type="domain" description="DUF4283" evidence="2">
    <location>
        <begin position="147"/>
        <end position="227"/>
    </location>
</feature>
<name>A0A6L2J1B9_TANCI</name>
<evidence type="ECO:0000313" key="3">
    <source>
        <dbReference type="EMBL" id="GEU30799.1"/>
    </source>
</evidence>
<dbReference type="InterPro" id="IPR040256">
    <property type="entry name" value="At4g02000-like"/>
</dbReference>
<gene>
    <name evidence="3" type="ORF">Tci_002777</name>
</gene>
<organism evidence="3">
    <name type="scientific">Tanacetum cinerariifolium</name>
    <name type="common">Dalmatian daisy</name>
    <name type="synonym">Chrysanthemum cinerariifolium</name>
    <dbReference type="NCBI Taxonomy" id="118510"/>
    <lineage>
        <taxon>Eukaryota</taxon>
        <taxon>Viridiplantae</taxon>
        <taxon>Streptophyta</taxon>
        <taxon>Embryophyta</taxon>
        <taxon>Tracheophyta</taxon>
        <taxon>Spermatophyta</taxon>
        <taxon>Magnoliopsida</taxon>
        <taxon>eudicotyledons</taxon>
        <taxon>Gunneridae</taxon>
        <taxon>Pentapetalae</taxon>
        <taxon>asterids</taxon>
        <taxon>campanulids</taxon>
        <taxon>Asterales</taxon>
        <taxon>Asteraceae</taxon>
        <taxon>Asteroideae</taxon>
        <taxon>Anthemideae</taxon>
        <taxon>Anthemidinae</taxon>
        <taxon>Tanacetum</taxon>
    </lineage>
</organism>
<proteinExistence type="predicted"/>
<protein>
    <recommendedName>
        <fullName evidence="2">DUF4283 domain-containing protein</fullName>
    </recommendedName>
</protein>
<evidence type="ECO:0000256" key="1">
    <source>
        <dbReference type="SAM" id="MobiDB-lite"/>
    </source>
</evidence>
<comment type="caution">
    <text evidence="3">The sequence shown here is derived from an EMBL/GenBank/DDBJ whole genome shotgun (WGS) entry which is preliminary data.</text>
</comment>
<reference evidence="3" key="1">
    <citation type="journal article" date="2019" name="Sci. Rep.">
        <title>Draft genome of Tanacetum cinerariifolium, the natural source of mosquito coil.</title>
        <authorList>
            <person name="Yamashiro T."/>
            <person name="Shiraishi A."/>
            <person name="Satake H."/>
            <person name="Nakayama K."/>
        </authorList>
    </citation>
    <scope>NUCLEOTIDE SEQUENCE</scope>
</reference>
<dbReference type="PANTHER" id="PTHR31286:SF99">
    <property type="entry name" value="DUF4283 DOMAIN-CONTAINING PROTEIN"/>
    <property type="match status" value="1"/>
</dbReference>
<accession>A0A6L2J1B9</accession>
<sequence length="537" mass="59201">MEKGFLDNSEKKNQKERGSNVLDDVTPILGGIAMRVKNIDGKTSVPKSILKKTACTMVGDSQEAAKMTNDGGSASKVRFEAVGITKPSSPTAHANAEGSKLDCSFASLLRPHAISNKVHFHTLVNDERVEAVDCVLPKDVAAKVKSRYDNSIVGFFLGKDPSFLVVQQYVSNTWRKIGFKRITRNDDGVYLFKFTTKAGRDQVIEKGPWMIRKSPIILSKWSPSVSLKKGEVTKVLVWVKLYNIPILAYSEDGLSLLRTQIGKPIMLEAFTSSMCVQSWGRISFVRALIEIDAAVGLKKEVIMAIPEEEGDGYIEEVVRVEYEWKPPHCVDCKSFGHDTALCPKRVREEVPKNSARDTKTTVMEENDDGFTEVKSRKKNKGANFGGIRLNKPKSKVIWQQKKGADAKSNSTSPCASSNAVGNDQGTQPKVSEYVSSNLNENKKEASKPSSSKSVYGDGHKDNNVSSPPVLKKWDVINEDDTTDGEDVFTSYGGSLGGGNQLEDEDFDFYGSYADQVVDLDVALKEFCDFKLSMSGRK</sequence>